<evidence type="ECO:0000256" key="3">
    <source>
        <dbReference type="ARBA" id="ARBA00022618"/>
    </source>
</evidence>
<evidence type="ECO:0000313" key="11">
    <source>
        <dbReference type="Proteomes" id="UP000199520"/>
    </source>
</evidence>
<dbReference type="Proteomes" id="UP000199520">
    <property type="component" value="Unassembled WGS sequence"/>
</dbReference>
<keyword evidence="6 8" id="KW-0472">Membrane</keyword>
<keyword evidence="11" id="KW-1185">Reference proteome</keyword>
<dbReference type="PANTHER" id="PTHR37820">
    <property type="entry name" value="CELL DIVISION PROTEIN DIVIB"/>
    <property type="match status" value="1"/>
</dbReference>
<dbReference type="AlphaFoldDB" id="A0A1I4K3L0"/>
<name>A0A1I4K3L0_9FIRM</name>
<keyword evidence="3 10" id="KW-0132">Cell division</keyword>
<accession>A0A1I4K3L0</accession>
<dbReference type="InterPro" id="IPR005548">
    <property type="entry name" value="Cell_div_FtsQ/DivIB_C"/>
</dbReference>
<keyword evidence="5 8" id="KW-1133">Transmembrane helix</keyword>
<evidence type="ECO:0000256" key="1">
    <source>
        <dbReference type="ARBA" id="ARBA00004370"/>
    </source>
</evidence>
<keyword evidence="4 8" id="KW-0812">Transmembrane</keyword>
<organism evidence="10 11">
    <name type="scientific">Pelosinus propionicus DSM 13327</name>
    <dbReference type="NCBI Taxonomy" id="1123291"/>
    <lineage>
        <taxon>Bacteria</taxon>
        <taxon>Bacillati</taxon>
        <taxon>Bacillota</taxon>
        <taxon>Negativicutes</taxon>
        <taxon>Selenomonadales</taxon>
        <taxon>Sporomusaceae</taxon>
        <taxon>Pelosinus</taxon>
    </lineage>
</organism>
<dbReference type="InterPro" id="IPR013685">
    <property type="entry name" value="POTRA_FtsQ_type"/>
</dbReference>
<evidence type="ECO:0000256" key="4">
    <source>
        <dbReference type="ARBA" id="ARBA00022692"/>
    </source>
</evidence>
<evidence type="ECO:0000256" key="8">
    <source>
        <dbReference type="SAM" id="Phobius"/>
    </source>
</evidence>
<dbReference type="STRING" id="1123291.SAMN04490355_101587"/>
<dbReference type="InterPro" id="IPR034746">
    <property type="entry name" value="POTRA"/>
</dbReference>
<dbReference type="Pfam" id="PF03799">
    <property type="entry name" value="FtsQ_DivIB_C"/>
    <property type="match status" value="1"/>
</dbReference>
<evidence type="ECO:0000256" key="2">
    <source>
        <dbReference type="ARBA" id="ARBA00022475"/>
    </source>
</evidence>
<evidence type="ECO:0000256" key="7">
    <source>
        <dbReference type="ARBA" id="ARBA00023306"/>
    </source>
</evidence>
<feature type="transmembrane region" description="Helical" evidence="8">
    <location>
        <begin position="20"/>
        <end position="39"/>
    </location>
</feature>
<sequence length="251" mass="28245">MGDLESLQYTPKDKSLRPNQGFIGLILVLVILIAGLLFIKSSYFTIGEVVVEGNNYITAEDVYHIAEIPEKLNIFNLNTVDIKNRLLNDLRIADVEVSRRFPGTIVIHIKERKPIVYITSSYGFLELDAKGIVLAAFKNLKNMNVPMITGIRLDNEYVSDKIENPTIQSVVCYLSLLDEPVLNQISEVNVRSPEQISAYTVASVQIRLGSSERLADKVKLTNTILHEISDKKMSVEYIDLTYASPFIKLKP</sequence>
<dbReference type="RefSeq" id="WP_090936178.1">
    <property type="nucleotide sequence ID" value="NZ_FOTS01000015.1"/>
</dbReference>
<dbReference type="Gene3D" id="3.10.20.310">
    <property type="entry name" value="membrane protein fhac"/>
    <property type="match status" value="1"/>
</dbReference>
<gene>
    <name evidence="10" type="ORF">SAMN04490355_101587</name>
</gene>
<dbReference type="EMBL" id="FOTS01000015">
    <property type="protein sequence ID" value="SFL73167.1"/>
    <property type="molecule type" value="Genomic_DNA"/>
</dbReference>
<reference evidence="11" key="1">
    <citation type="submission" date="2016-10" db="EMBL/GenBank/DDBJ databases">
        <authorList>
            <person name="Varghese N."/>
            <person name="Submissions S."/>
        </authorList>
    </citation>
    <scope>NUCLEOTIDE SEQUENCE [LARGE SCALE GENOMIC DNA]</scope>
    <source>
        <strain evidence="11">DSM 13327</strain>
    </source>
</reference>
<dbReference type="GO" id="GO:0051301">
    <property type="term" value="P:cell division"/>
    <property type="evidence" value="ECO:0007669"/>
    <property type="project" value="UniProtKB-KW"/>
</dbReference>
<dbReference type="InterPro" id="IPR050487">
    <property type="entry name" value="FtsQ_DivIB"/>
</dbReference>
<keyword evidence="2" id="KW-1003">Cell membrane</keyword>
<evidence type="ECO:0000256" key="6">
    <source>
        <dbReference type="ARBA" id="ARBA00023136"/>
    </source>
</evidence>
<dbReference type="Pfam" id="PF08478">
    <property type="entry name" value="POTRA_1"/>
    <property type="match status" value="1"/>
</dbReference>
<dbReference type="PANTHER" id="PTHR37820:SF1">
    <property type="entry name" value="CELL DIVISION PROTEIN FTSQ"/>
    <property type="match status" value="1"/>
</dbReference>
<evidence type="ECO:0000256" key="5">
    <source>
        <dbReference type="ARBA" id="ARBA00022989"/>
    </source>
</evidence>
<evidence type="ECO:0000313" key="10">
    <source>
        <dbReference type="EMBL" id="SFL73167.1"/>
    </source>
</evidence>
<keyword evidence="7" id="KW-0131">Cell cycle</keyword>
<comment type="subcellular location">
    <subcellularLocation>
        <location evidence="1">Membrane</location>
    </subcellularLocation>
</comment>
<evidence type="ECO:0000259" key="9">
    <source>
        <dbReference type="PROSITE" id="PS51779"/>
    </source>
</evidence>
<dbReference type="OrthoDB" id="1633656at2"/>
<dbReference type="GO" id="GO:0005886">
    <property type="term" value="C:plasma membrane"/>
    <property type="evidence" value="ECO:0007669"/>
    <property type="project" value="TreeGrafter"/>
</dbReference>
<proteinExistence type="predicted"/>
<feature type="domain" description="POTRA" evidence="9">
    <location>
        <begin position="44"/>
        <end position="112"/>
    </location>
</feature>
<protein>
    <submittedName>
        <fullName evidence="10">Cell division protein FtsQ</fullName>
    </submittedName>
</protein>
<dbReference type="PROSITE" id="PS51779">
    <property type="entry name" value="POTRA"/>
    <property type="match status" value="1"/>
</dbReference>